<evidence type="ECO:0000313" key="2">
    <source>
        <dbReference type="Proteomes" id="UP001164746"/>
    </source>
</evidence>
<keyword evidence="2" id="KW-1185">Reference proteome</keyword>
<feature type="non-terminal residue" evidence="1">
    <location>
        <position position="425"/>
    </location>
</feature>
<accession>A0ABY7FDX5</accession>
<sequence length="425" mass="49821">TYEKPKRPCPFCEKLQTQLRRHITSEHAEIPAVIEVMIFPENSKERRAGFDQLRKEGIDVYNRKQAAQEVPAYMAERKVDDEGSLVRCSKCKGYYKRTFFYRHKEICIGDDAQIPRKLEMSNRKVHSHDEEFQADILSRFHRDTVGNLCRTDDTLFVIGRRLFQVKKKELTKIWKYGKFHKDIVFGDAAYAIELNRLERLRVPENRLIDEDVEALRNHTLQVIKKITSTFTFIGVHEYILLRDALCSRLTLYNARRGGEPSRLKISNFIEAKNKRWIDSNKVDSLPEWEKKLFQNHLITYQPGKGTHLVPVLIPQDCVDGLDILICSDTRQRAKIWKENSYLFPNTGFSADHTSGWNATHKLAKEAGVKRLDLVNATKQRHRISTLYCALEIPEKERQYFYKHMGHTKEVNWGTYQYPPTNHGDH</sequence>
<dbReference type="PANTHER" id="PTHR33480:SF1">
    <property type="entry name" value="TYR RECOMBINASE DOMAIN-CONTAINING PROTEIN"/>
    <property type="match status" value="1"/>
</dbReference>
<dbReference type="PANTHER" id="PTHR33480">
    <property type="entry name" value="SET DOMAIN-CONTAINING PROTEIN-RELATED"/>
    <property type="match status" value="1"/>
</dbReference>
<dbReference type="InterPro" id="IPR011010">
    <property type="entry name" value="DNA_brk_join_enz"/>
</dbReference>
<proteinExistence type="predicted"/>
<gene>
    <name evidence="1" type="ORF">MAR_002196</name>
</gene>
<reference evidence="1" key="1">
    <citation type="submission" date="2022-11" db="EMBL/GenBank/DDBJ databases">
        <title>Centuries of genome instability and evolution in soft-shell clam transmissible cancer (bioRxiv).</title>
        <authorList>
            <person name="Hart S.F.M."/>
            <person name="Yonemitsu M.A."/>
            <person name="Giersch R.M."/>
            <person name="Beal B.F."/>
            <person name="Arriagada G."/>
            <person name="Davis B.W."/>
            <person name="Ostrander E.A."/>
            <person name="Goff S.P."/>
            <person name="Metzger M.J."/>
        </authorList>
    </citation>
    <scope>NUCLEOTIDE SEQUENCE</scope>
    <source>
        <strain evidence="1">MELC-2E11</strain>
        <tissue evidence="1">Siphon/mantle</tissue>
    </source>
</reference>
<evidence type="ECO:0000313" key="1">
    <source>
        <dbReference type="EMBL" id="WAR20358.1"/>
    </source>
</evidence>
<organism evidence="1 2">
    <name type="scientific">Mya arenaria</name>
    <name type="common">Soft-shell clam</name>
    <dbReference type="NCBI Taxonomy" id="6604"/>
    <lineage>
        <taxon>Eukaryota</taxon>
        <taxon>Metazoa</taxon>
        <taxon>Spiralia</taxon>
        <taxon>Lophotrochozoa</taxon>
        <taxon>Mollusca</taxon>
        <taxon>Bivalvia</taxon>
        <taxon>Autobranchia</taxon>
        <taxon>Heteroconchia</taxon>
        <taxon>Euheterodonta</taxon>
        <taxon>Imparidentia</taxon>
        <taxon>Neoheterodontei</taxon>
        <taxon>Myida</taxon>
        <taxon>Myoidea</taxon>
        <taxon>Myidae</taxon>
        <taxon>Mya</taxon>
    </lineage>
</organism>
<dbReference type="EMBL" id="CP111022">
    <property type="protein sequence ID" value="WAR20358.1"/>
    <property type="molecule type" value="Genomic_DNA"/>
</dbReference>
<protein>
    <submittedName>
        <fullName evidence="1">Uncharacterized protein</fullName>
    </submittedName>
</protein>
<dbReference type="Proteomes" id="UP001164746">
    <property type="component" value="Chromosome 11"/>
</dbReference>
<name>A0ABY7FDX5_MYAAR</name>
<dbReference type="SUPFAM" id="SSF56349">
    <property type="entry name" value="DNA breaking-rejoining enzymes"/>
    <property type="match status" value="1"/>
</dbReference>